<dbReference type="WBParaSite" id="PS1159_v2.g13746.t2">
    <property type="protein sequence ID" value="PS1159_v2.g13746.t2"/>
    <property type="gene ID" value="PS1159_v2.g13746"/>
</dbReference>
<evidence type="ECO:0000313" key="2">
    <source>
        <dbReference type="WBParaSite" id="PS1159_v2.g13746.t2"/>
    </source>
</evidence>
<accession>A0AC35F4I0</accession>
<reference evidence="2" key="1">
    <citation type="submission" date="2022-11" db="UniProtKB">
        <authorList>
            <consortium name="WormBaseParasite"/>
        </authorList>
    </citation>
    <scope>IDENTIFICATION</scope>
</reference>
<protein>
    <submittedName>
        <fullName evidence="2">Tudor domain-containing protein</fullName>
    </submittedName>
</protein>
<name>A0AC35F4I0_9BILA</name>
<dbReference type="Proteomes" id="UP000887580">
    <property type="component" value="Unplaced"/>
</dbReference>
<sequence length="279" mass="30518">MSEELGSHKIKLEQVEVALAADPNNDDLLKLKSDLEEIIAVTKELYQISGTAESSSNNRSSKIEQLSNHKWKVGDRCMARSKNGQKNVAVIDGITQDKAAITFSHNGTKEIVKLNELGVAAVVEEKNYVFQKKDGGISKKDWRLEKERRKVRAQKKEQRKKAIEEEQEKEKKTWKNFNQKALNKGFKGIKKIVSSGSAADGSHSGGNAGTSKKVSSRTTTGLNWTNQKVTEPGIKKIVSSGSAADGSHSGGNAGTSKQVSSRTTTGLNWTNRGNMDSLF</sequence>
<organism evidence="1 2">
    <name type="scientific">Panagrolaimus sp. PS1159</name>
    <dbReference type="NCBI Taxonomy" id="55785"/>
    <lineage>
        <taxon>Eukaryota</taxon>
        <taxon>Metazoa</taxon>
        <taxon>Ecdysozoa</taxon>
        <taxon>Nematoda</taxon>
        <taxon>Chromadorea</taxon>
        <taxon>Rhabditida</taxon>
        <taxon>Tylenchina</taxon>
        <taxon>Panagrolaimomorpha</taxon>
        <taxon>Panagrolaimoidea</taxon>
        <taxon>Panagrolaimidae</taxon>
        <taxon>Panagrolaimus</taxon>
    </lineage>
</organism>
<evidence type="ECO:0000313" key="1">
    <source>
        <dbReference type="Proteomes" id="UP000887580"/>
    </source>
</evidence>
<proteinExistence type="predicted"/>